<reference evidence="1" key="1">
    <citation type="submission" date="2020-03" db="EMBL/GenBank/DDBJ databases">
        <title>A high-quality chromosome-level genome assembly of a woody plant with both climbing and erect habits, Rhamnella rubrinervis.</title>
        <authorList>
            <person name="Lu Z."/>
            <person name="Yang Y."/>
            <person name="Zhu X."/>
            <person name="Sun Y."/>
        </authorList>
    </citation>
    <scope>NUCLEOTIDE SEQUENCE</scope>
    <source>
        <strain evidence="1">BYM</strain>
        <tissue evidence="1">Leaf</tissue>
    </source>
</reference>
<dbReference type="AlphaFoldDB" id="A0A8K0MK60"/>
<organism evidence="1 2">
    <name type="scientific">Rhamnella rubrinervis</name>
    <dbReference type="NCBI Taxonomy" id="2594499"/>
    <lineage>
        <taxon>Eukaryota</taxon>
        <taxon>Viridiplantae</taxon>
        <taxon>Streptophyta</taxon>
        <taxon>Embryophyta</taxon>
        <taxon>Tracheophyta</taxon>
        <taxon>Spermatophyta</taxon>
        <taxon>Magnoliopsida</taxon>
        <taxon>eudicotyledons</taxon>
        <taxon>Gunneridae</taxon>
        <taxon>Pentapetalae</taxon>
        <taxon>rosids</taxon>
        <taxon>fabids</taxon>
        <taxon>Rosales</taxon>
        <taxon>Rhamnaceae</taxon>
        <taxon>rhamnoid group</taxon>
        <taxon>Rhamneae</taxon>
        <taxon>Rhamnella</taxon>
    </lineage>
</organism>
<protein>
    <submittedName>
        <fullName evidence="1">Uncharacterized protein</fullName>
    </submittedName>
</protein>
<name>A0A8K0MK60_9ROSA</name>
<evidence type="ECO:0000313" key="2">
    <source>
        <dbReference type="Proteomes" id="UP000796880"/>
    </source>
</evidence>
<gene>
    <name evidence="1" type="ORF">FNV43_RR09846</name>
</gene>
<dbReference type="OrthoDB" id="276989at2759"/>
<accession>A0A8K0MK60</accession>
<sequence length="191" mass="20956">MAMFPSTRLRTICKLSSCLIESVLEALTSILKSKGPRGSTTALANGSRGGPTPCIFQGMRFVKNFAGGKYAAHAVSGVFAKPYTMFTPMDMNHGADECPLTTVHFTTYEAANEVDEDFSESDNNERLVVHATAGLLYLMRVFADVTDLKVDQSEMYFNSEKDGYRGLMRGMDTELQRRFVSALHQLGGSQG</sequence>
<comment type="caution">
    <text evidence="1">The sequence shown here is derived from an EMBL/GenBank/DDBJ whole genome shotgun (WGS) entry which is preliminary data.</text>
</comment>
<proteinExistence type="predicted"/>
<evidence type="ECO:0000313" key="1">
    <source>
        <dbReference type="EMBL" id="KAF3449121.1"/>
    </source>
</evidence>
<dbReference type="EMBL" id="VOIH02000004">
    <property type="protein sequence ID" value="KAF3449121.1"/>
    <property type="molecule type" value="Genomic_DNA"/>
</dbReference>
<keyword evidence="2" id="KW-1185">Reference proteome</keyword>
<dbReference type="Proteomes" id="UP000796880">
    <property type="component" value="Unassembled WGS sequence"/>
</dbReference>